<accession>A0ABR9KFR6</accession>
<name>A0ABR9KFR6_9ACTN</name>
<protein>
    <submittedName>
        <fullName evidence="1">Uncharacterized protein</fullName>
    </submittedName>
</protein>
<evidence type="ECO:0000313" key="1">
    <source>
        <dbReference type="EMBL" id="MBE1560382.1"/>
    </source>
</evidence>
<reference evidence="1 2" key="1">
    <citation type="submission" date="2020-10" db="EMBL/GenBank/DDBJ databases">
        <title>Sequencing the genomes of 1000 actinobacteria strains.</title>
        <authorList>
            <person name="Klenk H.-P."/>
        </authorList>
    </citation>
    <scope>NUCLEOTIDE SEQUENCE [LARGE SCALE GENOMIC DNA]</scope>
    <source>
        <strain evidence="1 2">DSM 43748</strain>
    </source>
</reference>
<dbReference type="RefSeq" id="WP_358527580.1">
    <property type="nucleotide sequence ID" value="NZ_JBFAKZ010000022.1"/>
</dbReference>
<proteinExistence type="predicted"/>
<sequence length="40" mass="4202">MTATDARTLPIGAAFDRMPPAAHGCCGARDTTFVRHRATG</sequence>
<dbReference type="Proteomes" id="UP000661607">
    <property type="component" value="Unassembled WGS sequence"/>
</dbReference>
<keyword evidence="2" id="KW-1185">Reference proteome</keyword>
<evidence type="ECO:0000313" key="2">
    <source>
        <dbReference type="Proteomes" id="UP000661607"/>
    </source>
</evidence>
<organism evidence="1 2">
    <name type="scientific">Nonomuraea africana</name>
    <dbReference type="NCBI Taxonomy" id="46171"/>
    <lineage>
        <taxon>Bacteria</taxon>
        <taxon>Bacillati</taxon>
        <taxon>Actinomycetota</taxon>
        <taxon>Actinomycetes</taxon>
        <taxon>Streptosporangiales</taxon>
        <taxon>Streptosporangiaceae</taxon>
        <taxon>Nonomuraea</taxon>
    </lineage>
</organism>
<dbReference type="EMBL" id="JADBEF010000001">
    <property type="protein sequence ID" value="MBE1560382.1"/>
    <property type="molecule type" value="Genomic_DNA"/>
</dbReference>
<gene>
    <name evidence="1" type="ORF">H4W81_003161</name>
</gene>
<comment type="caution">
    <text evidence="1">The sequence shown here is derived from an EMBL/GenBank/DDBJ whole genome shotgun (WGS) entry which is preliminary data.</text>
</comment>